<keyword evidence="1" id="KW-0812">Transmembrane</keyword>
<sequence>MSPTRANRVRPRRAGGDRGVASLELVALLPVTLFIMAVVVQLVLGLATVQATNDAARQAARAYSQGRSASQAAQDSLPARMDVESLSTFGPDYGVSITVQVPMVAPGLPAWTVTRKAVMP</sequence>
<evidence type="ECO:0000256" key="1">
    <source>
        <dbReference type="SAM" id="Phobius"/>
    </source>
</evidence>
<dbReference type="Proteomes" id="UP001596189">
    <property type="component" value="Unassembled WGS sequence"/>
</dbReference>
<evidence type="ECO:0000313" key="3">
    <source>
        <dbReference type="Proteomes" id="UP001596189"/>
    </source>
</evidence>
<reference evidence="3" key="1">
    <citation type="journal article" date="2019" name="Int. J. Syst. Evol. Microbiol.">
        <title>The Global Catalogue of Microorganisms (GCM) 10K type strain sequencing project: providing services to taxonomists for standard genome sequencing and annotation.</title>
        <authorList>
            <consortium name="The Broad Institute Genomics Platform"/>
            <consortium name="The Broad Institute Genome Sequencing Center for Infectious Disease"/>
            <person name="Wu L."/>
            <person name="Ma J."/>
        </authorList>
    </citation>
    <scope>NUCLEOTIDE SEQUENCE [LARGE SCALE GENOMIC DNA]</scope>
    <source>
        <strain evidence="3">KACC 14249</strain>
    </source>
</reference>
<keyword evidence="1" id="KW-1133">Transmembrane helix</keyword>
<dbReference type="RefSeq" id="WP_345716426.1">
    <property type="nucleotide sequence ID" value="NZ_BAABFP010000005.1"/>
</dbReference>
<keyword evidence="3" id="KW-1185">Reference proteome</keyword>
<protein>
    <submittedName>
        <fullName evidence="2">TadE family protein</fullName>
    </submittedName>
</protein>
<name>A0ABW1J9A9_9ACTN</name>
<feature type="transmembrane region" description="Helical" evidence="1">
    <location>
        <begin position="21"/>
        <end position="44"/>
    </location>
</feature>
<keyword evidence="1" id="KW-0472">Membrane</keyword>
<comment type="caution">
    <text evidence="2">The sequence shown here is derived from an EMBL/GenBank/DDBJ whole genome shotgun (WGS) entry which is preliminary data.</text>
</comment>
<proteinExistence type="predicted"/>
<gene>
    <name evidence="2" type="ORF">ACFQDO_00190</name>
</gene>
<dbReference type="EMBL" id="JBHSRD010000002">
    <property type="protein sequence ID" value="MFC6005535.1"/>
    <property type="molecule type" value="Genomic_DNA"/>
</dbReference>
<accession>A0ABW1J9A9</accession>
<organism evidence="2 3">
    <name type="scientific">Angustibacter luteus</name>
    <dbReference type="NCBI Taxonomy" id="658456"/>
    <lineage>
        <taxon>Bacteria</taxon>
        <taxon>Bacillati</taxon>
        <taxon>Actinomycetota</taxon>
        <taxon>Actinomycetes</taxon>
        <taxon>Kineosporiales</taxon>
        <taxon>Kineosporiaceae</taxon>
    </lineage>
</organism>
<evidence type="ECO:0000313" key="2">
    <source>
        <dbReference type="EMBL" id="MFC6005535.1"/>
    </source>
</evidence>